<proteinExistence type="inferred from homology"/>
<organism evidence="4 5">
    <name type="scientific">Porites evermanni</name>
    <dbReference type="NCBI Taxonomy" id="104178"/>
    <lineage>
        <taxon>Eukaryota</taxon>
        <taxon>Metazoa</taxon>
        <taxon>Cnidaria</taxon>
        <taxon>Anthozoa</taxon>
        <taxon>Hexacorallia</taxon>
        <taxon>Scleractinia</taxon>
        <taxon>Fungiina</taxon>
        <taxon>Poritidae</taxon>
        <taxon>Porites</taxon>
    </lineage>
</organism>
<name>A0ABN8ME95_9CNID</name>
<evidence type="ECO:0000256" key="3">
    <source>
        <dbReference type="SAM" id="Coils"/>
    </source>
</evidence>
<dbReference type="InterPro" id="IPR017243">
    <property type="entry name" value="Bloc1s5"/>
</dbReference>
<feature type="coiled-coil region" evidence="3">
    <location>
        <begin position="64"/>
        <end position="125"/>
    </location>
</feature>
<keyword evidence="3" id="KW-0175">Coiled coil</keyword>
<reference evidence="4 5" key="1">
    <citation type="submission" date="2022-05" db="EMBL/GenBank/DDBJ databases">
        <authorList>
            <consortium name="Genoscope - CEA"/>
            <person name="William W."/>
        </authorList>
    </citation>
    <scope>NUCLEOTIDE SEQUENCE [LARGE SCALE GENOMIC DNA]</scope>
</reference>
<dbReference type="EMBL" id="CALNXI010000421">
    <property type="protein sequence ID" value="CAH3026772.1"/>
    <property type="molecule type" value="Genomic_DNA"/>
</dbReference>
<dbReference type="PANTHER" id="PTHR31784">
    <property type="entry name" value="BIOGENESIS OF LYSOSOME-RELATED ORGANELLES COMPLEX 1 SUBUNIT 5"/>
    <property type="match status" value="1"/>
</dbReference>
<dbReference type="Proteomes" id="UP001159427">
    <property type="component" value="Unassembled WGS sequence"/>
</dbReference>
<comment type="caution">
    <text evidence="4">The sequence shown here is derived from an EMBL/GenBank/DDBJ whole genome shotgun (WGS) entry which is preliminary data.</text>
</comment>
<evidence type="ECO:0000313" key="5">
    <source>
        <dbReference type="Proteomes" id="UP001159427"/>
    </source>
</evidence>
<dbReference type="Pfam" id="PF14942">
    <property type="entry name" value="Muted"/>
    <property type="match status" value="1"/>
</dbReference>
<comment type="similarity">
    <text evidence="1">Belongs to the BLOC1S5 family.</text>
</comment>
<accession>A0ABN8ME95</accession>
<keyword evidence="5" id="KW-1185">Reference proteome</keyword>
<gene>
    <name evidence="4" type="ORF">PEVE_00029919</name>
</gene>
<sequence length="150" mass="17733">MAGERVVRDVAGVYSRLFDHRAVLQNECKFVIREFEGKRNDREVLKLAEAAGKVSEIKGQIPQCIELAELLREVQDQLKDARQRCHYILEQEEQDLNKTKREEIKEKTKKQWDEFLKEMDKEEEKIEKDFMTKSLKLKEKYGKVSISATE</sequence>
<dbReference type="PANTHER" id="PTHR31784:SF2">
    <property type="entry name" value="BIOGENESIS OF LYSOSOME-RELATED ORGANELLES COMPLEX 1 SUBUNIT 5"/>
    <property type="match status" value="1"/>
</dbReference>
<evidence type="ECO:0000256" key="2">
    <source>
        <dbReference type="ARBA" id="ARBA00019580"/>
    </source>
</evidence>
<protein>
    <recommendedName>
        <fullName evidence="2">Biogenesis of lysosome-related organelles complex 1 subunit 5</fullName>
    </recommendedName>
</protein>
<evidence type="ECO:0000256" key="1">
    <source>
        <dbReference type="ARBA" id="ARBA00010754"/>
    </source>
</evidence>
<evidence type="ECO:0000313" key="4">
    <source>
        <dbReference type="EMBL" id="CAH3026772.1"/>
    </source>
</evidence>